<proteinExistence type="predicted"/>
<dbReference type="EMBL" id="ADBL01001235">
    <property type="status" value="NOT_ANNOTATED_CDS"/>
    <property type="molecule type" value="Genomic_DNA"/>
</dbReference>
<evidence type="ECO:0000313" key="2">
    <source>
        <dbReference type="EnsemblFungi" id="MAPG_05222T0"/>
    </source>
</evidence>
<reference evidence="3" key="1">
    <citation type="submission" date="2010-05" db="EMBL/GenBank/DDBJ databases">
        <title>The genome sequence of Magnaporthe poae strain ATCC 64411.</title>
        <authorList>
            <person name="Ma L.-J."/>
            <person name="Dead R."/>
            <person name="Young S."/>
            <person name="Zeng Q."/>
            <person name="Koehrsen M."/>
            <person name="Alvarado L."/>
            <person name="Berlin A."/>
            <person name="Chapman S.B."/>
            <person name="Chen Z."/>
            <person name="Freedman E."/>
            <person name="Gellesch M."/>
            <person name="Goldberg J."/>
            <person name="Griggs A."/>
            <person name="Gujja S."/>
            <person name="Heilman E.R."/>
            <person name="Heiman D."/>
            <person name="Hepburn T."/>
            <person name="Howarth C."/>
            <person name="Jen D."/>
            <person name="Larson L."/>
            <person name="Mehta T."/>
            <person name="Neiman D."/>
            <person name="Pearson M."/>
            <person name="Roberts A."/>
            <person name="Saif S."/>
            <person name="Shea T."/>
            <person name="Shenoy N."/>
            <person name="Sisk P."/>
            <person name="Stolte C."/>
            <person name="Sykes S."/>
            <person name="Walk T."/>
            <person name="White J."/>
            <person name="Yandava C."/>
            <person name="Haas B."/>
            <person name="Nusbaum C."/>
            <person name="Birren B."/>
        </authorList>
    </citation>
    <scope>NUCLEOTIDE SEQUENCE [LARGE SCALE GENOMIC DNA]</scope>
    <source>
        <strain evidence="3">ATCC 64411 / 73-15</strain>
    </source>
</reference>
<evidence type="ECO:0000313" key="1">
    <source>
        <dbReference type="EMBL" id="KLU86205.1"/>
    </source>
</evidence>
<evidence type="ECO:0000313" key="3">
    <source>
        <dbReference type="Proteomes" id="UP000011715"/>
    </source>
</evidence>
<dbReference type="EnsemblFungi" id="MAPG_05222T0">
    <property type="protein sequence ID" value="MAPG_05222T0"/>
    <property type="gene ID" value="MAPG_05222"/>
</dbReference>
<dbReference type="VEuPathDB" id="FungiDB:MAPG_05222"/>
<protein>
    <submittedName>
        <fullName evidence="1 2">Uncharacterized protein</fullName>
    </submittedName>
</protein>
<dbReference type="AlphaFoldDB" id="A0A0C4DYU3"/>
<keyword evidence="3" id="KW-1185">Reference proteome</keyword>
<name>A0A0C4DYU3_MAGP6</name>
<organism evidence="2 3">
    <name type="scientific">Magnaporthiopsis poae (strain ATCC 64411 / 73-15)</name>
    <name type="common">Kentucky bluegrass fungus</name>
    <name type="synonym">Magnaporthe poae</name>
    <dbReference type="NCBI Taxonomy" id="644358"/>
    <lineage>
        <taxon>Eukaryota</taxon>
        <taxon>Fungi</taxon>
        <taxon>Dikarya</taxon>
        <taxon>Ascomycota</taxon>
        <taxon>Pezizomycotina</taxon>
        <taxon>Sordariomycetes</taxon>
        <taxon>Sordariomycetidae</taxon>
        <taxon>Magnaporthales</taxon>
        <taxon>Magnaporthaceae</taxon>
        <taxon>Magnaporthiopsis</taxon>
    </lineage>
</organism>
<reference evidence="2" key="5">
    <citation type="submission" date="2015-06" db="UniProtKB">
        <authorList>
            <consortium name="EnsemblFungi"/>
        </authorList>
    </citation>
    <scope>IDENTIFICATION</scope>
    <source>
        <strain evidence="2">ATCC 64411</strain>
    </source>
</reference>
<reference evidence="1" key="2">
    <citation type="submission" date="2010-05" db="EMBL/GenBank/DDBJ databases">
        <title>The Genome Sequence of Magnaporthe poae strain ATCC 64411.</title>
        <authorList>
            <consortium name="The Broad Institute Genome Sequencing Platform"/>
            <consortium name="Broad Institute Genome Sequencing Center for Infectious Disease"/>
            <person name="Ma L.-J."/>
            <person name="Dead R."/>
            <person name="Young S."/>
            <person name="Zeng Q."/>
            <person name="Koehrsen M."/>
            <person name="Alvarado L."/>
            <person name="Berlin A."/>
            <person name="Chapman S.B."/>
            <person name="Chen Z."/>
            <person name="Freedman E."/>
            <person name="Gellesch M."/>
            <person name="Goldberg J."/>
            <person name="Griggs A."/>
            <person name="Gujja S."/>
            <person name="Heilman E.R."/>
            <person name="Heiman D."/>
            <person name="Hepburn T."/>
            <person name="Howarth C."/>
            <person name="Jen D."/>
            <person name="Larson L."/>
            <person name="Mehta T."/>
            <person name="Neiman D."/>
            <person name="Pearson M."/>
            <person name="Roberts A."/>
            <person name="Saif S."/>
            <person name="Shea T."/>
            <person name="Shenoy N."/>
            <person name="Sisk P."/>
            <person name="Stolte C."/>
            <person name="Sykes S."/>
            <person name="Walk T."/>
            <person name="White J."/>
            <person name="Yandava C."/>
            <person name="Haas B."/>
            <person name="Nusbaum C."/>
            <person name="Birren B."/>
        </authorList>
    </citation>
    <scope>NUCLEOTIDE SEQUENCE</scope>
    <source>
        <strain evidence="1">ATCC 64411</strain>
    </source>
</reference>
<accession>A0A0C4DYU3</accession>
<gene>
    <name evidence="1" type="ORF">MAPG_05222</name>
</gene>
<dbReference type="EMBL" id="GL876969">
    <property type="protein sequence ID" value="KLU86205.1"/>
    <property type="molecule type" value="Genomic_DNA"/>
</dbReference>
<reference evidence="1" key="3">
    <citation type="submission" date="2011-03" db="EMBL/GenBank/DDBJ databases">
        <title>Annotation of Magnaporthe poae ATCC 64411.</title>
        <authorList>
            <person name="Ma L.-J."/>
            <person name="Dead R."/>
            <person name="Young S.K."/>
            <person name="Zeng Q."/>
            <person name="Gargeya S."/>
            <person name="Fitzgerald M."/>
            <person name="Haas B."/>
            <person name="Abouelleil A."/>
            <person name="Alvarado L."/>
            <person name="Arachchi H.M."/>
            <person name="Berlin A."/>
            <person name="Brown A."/>
            <person name="Chapman S.B."/>
            <person name="Chen Z."/>
            <person name="Dunbar C."/>
            <person name="Freedman E."/>
            <person name="Gearin G."/>
            <person name="Gellesch M."/>
            <person name="Goldberg J."/>
            <person name="Griggs A."/>
            <person name="Gujja S."/>
            <person name="Heiman D."/>
            <person name="Howarth C."/>
            <person name="Larson L."/>
            <person name="Lui A."/>
            <person name="MacDonald P.J.P."/>
            <person name="Mehta T."/>
            <person name="Montmayeur A."/>
            <person name="Murphy C."/>
            <person name="Neiman D."/>
            <person name="Pearson M."/>
            <person name="Priest M."/>
            <person name="Roberts A."/>
            <person name="Saif S."/>
            <person name="Shea T."/>
            <person name="Shenoy N."/>
            <person name="Sisk P."/>
            <person name="Stolte C."/>
            <person name="Sykes S."/>
            <person name="Yandava C."/>
            <person name="Wortman J."/>
            <person name="Nusbaum C."/>
            <person name="Birren B."/>
        </authorList>
    </citation>
    <scope>NUCLEOTIDE SEQUENCE</scope>
    <source>
        <strain evidence="1">ATCC 64411</strain>
    </source>
</reference>
<sequence>MEPGGRSTALPVGPGACASRWLQAGGNVSQPDVHPYIWCLATRARLQVDLSPRAGGVCAQAQMWPDMPAMLLPSASSNVLLSSLFFFFFLSYVSPRDPAAFLPPSAVGVPRCSTVHIHTIRTRRGLALDKGSARHEWGNFAGDLTGSTRRLLLRGPWSDGQVQVQVAQWGGATYRYQLSWAYHPASRCDSPPLSTVACVKVPVPQQALALPPSSA</sequence>
<dbReference type="Proteomes" id="UP000011715">
    <property type="component" value="Unassembled WGS sequence"/>
</dbReference>
<reference evidence="2" key="4">
    <citation type="journal article" date="2015" name="G3 (Bethesda)">
        <title>Genome sequences of three phytopathogenic species of the Magnaporthaceae family of fungi.</title>
        <authorList>
            <person name="Okagaki L.H."/>
            <person name="Nunes C.C."/>
            <person name="Sailsbery J."/>
            <person name="Clay B."/>
            <person name="Brown D."/>
            <person name="John T."/>
            <person name="Oh Y."/>
            <person name="Young N."/>
            <person name="Fitzgerald M."/>
            <person name="Haas B.J."/>
            <person name="Zeng Q."/>
            <person name="Young S."/>
            <person name="Adiconis X."/>
            <person name="Fan L."/>
            <person name="Levin J.Z."/>
            <person name="Mitchell T.K."/>
            <person name="Okubara P.A."/>
            <person name="Farman M.L."/>
            <person name="Kohn L.M."/>
            <person name="Birren B."/>
            <person name="Ma L.-J."/>
            <person name="Dean R.A."/>
        </authorList>
    </citation>
    <scope>NUCLEOTIDE SEQUENCE</scope>
    <source>
        <strain evidence="2">ATCC 64411 / 73-15</strain>
    </source>
</reference>